<name>A0A6C2TX60_PONDE</name>
<protein>
    <submittedName>
        <fullName evidence="2">Uncharacterized protein</fullName>
    </submittedName>
</protein>
<dbReference type="EMBL" id="CAAHFG010000001">
    <property type="protein sequence ID" value="VGO12183.1"/>
    <property type="molecule type" value="Genomic_DNA"/>
</dbReference>
<dbReference type="AlphaFoldDB" id="A0A6C2TX60"/>
<feature type="transmembrane region" description="Helical" evidence="1">
    <location>
        <begin position="6"/>
        <end position="29"/>
    </location>
</feature>
<evidence type="ECO:0000313" key="3">
    <source>
        <dbReference type="Proteomes" id="UP000366872"/>
    </source>
</evidence>
<keyword evidence="1" id="KW-1133">Transmembrane helix</keyword>
<evidence type="ECO:0000256" key="1">
    <source>
        <dbReference type="SAM" id="Phobius"/>
    </source>
</evidence>
<evidence type="ECO:0000313" key="2">
    <source>
        <dbReference type="EMBL" id="VGO12183.1"/>
    </source>
</evidence>
<organism evidence="2 3">
    <name type="scientific">Pontiella desulfatans</name>
    <dbReference type="NCBI Taxonomy" id="2750659"/>
    <lineage>
        <taxon>Bacteria</taxon>
        <taxon>Pseudomonadati</taxon>
        <taxon>Kiritimatiellota</taxon>
        <taxon>Kiritimatiellia</taxon>
        <taxon>Kiritimatiellales</taxon>
        <taxon>Pontiellaceae</taxon>
        <taxon>Pontiella</taxon>
    </lineage>
</organism>
<sequence length="30" mass="3210">MKVWSIVAVEVSMALTGIAMIGLMIVVALY</sequence>
<keyword evidence="1" id="KW-0472">Membrane</keyword>
<keyword evidence="3" id="KW-1185">Reference proteome</keyword>
<proteinExistence type="predicted"/>
<dbReference type="Proteomes" id="UP000366872">
    <property type="component" value="Unassembled WGS sequence"/>
</dbReference>
<accession>A0A6C2TX60</accession>
<reference evidence="2 3" key="1">
    <citation type="submission" date="2019-04" db="EMBL/GenBank/DDBJ databases">
        <authorList>
            <person name="Van Vliet M D."/>
        </authorList>
    </citation>
    <scope>NUCLEOTIDE SEQUENCE [LARGE SCALE GENOMIC DNA]</scope>
    <source>
        <strain evidence="2 3">F1</strain>
    </source>
</reference>
<gene>
    <name evidence="2" type="ORF">PDESU_00734</name>
</gene>
<keyword evidence="1" id="KW-0812">Transmembrane</keyword>